<feature type="transmembrane region" description="Helical" evidence="1">
    <location>
        <begin position="43"/>
        <end position="61"/>
    </location>
</feature>
<evidence type="ECO:0000313" key="2">
    <source>
        <dbReference type="EMBL" id="MBK3493999.1"/>
    </source>
</evidence>
<sequence>MNKENHTDRTKMSVKQQVLLGIILTLMIISFLLYVVLGIDSKWIQILDLFIILLWGILLFGRLKDTNGIG</sequence>
<dbReference type="EMBL" id="JAEOAH010000004">
    <property type="protein sequence ID" value="MBK3493999.1"/>
    <property type="molecule type" value="Genomic_DNA"/>
</dbReference>
<keyword evidence="3" id="KW-1185">Reference proteome</keyword>
<evidence type="ECO:0000256" key="1">
    <source>
        <dbReference type="SAM" id="Phobius"/>
    </source>
</evidence>
<reference evidence="2 3" key="1">
    <citation type="submission" date="2020-12" db="EMBL/GenBank/DDBJ databases">
        <title>YIM B01967 draft genome.</title>
        <authorList>
            <person name="Yan X."/>
        </authorList>
    </citation>
    <scope>NUCLEOTIDE SEQUENCE [LARGE SCALE GENOMIC DNA]</scope>
    <source>
        <strain evidence="2 3">YIM B01967</strain>
    </source>
</reference>
<keyword evidence="1" id="KW-0472">Membrane</keyword>
<gene>
    <name evidence="2" type="ORF">JFL43_03815</name>
</gene>
<keyword evidence="1" id="KW-1133">Transmembrane helix</keyword>
<comment type="caution">
    <text evidence="2">The sequence shown here is derived from an EMBL/GenBank/DDBJ whole genome shotgun (WGS) entry which is preliminary data.</text>
</comment>
<protein>
    <submittedName>
        <fullName evidence="2">Uncharacterized protein</fullName>
    </submittedName>
</protein>
<organism evidence="2 3">
    <name type="scientific">Viridibacillus soli</name>
    <dbReference type="NCBI Taxonomy" id="2798301"/>
    <lineage>
        <taxon>Bacteria</taxon>
        <taxon>Bacillati</taxon>
        <taxon>Bacillota</taxon>
        <taxon>Bacilli</taxon>
        <taxon>Bacillales</taxon>
        <taxon>Caryophanaceae</taxon>
        <taxon>Viridibacillus</taxon>
    </lineage>
</organism>
<proteinExistence type="predicted"/>
<dbReference type="Proteomes" id="UP000618943">
    <property type="component" value="Unassembled WGS sequence"/>
</dbReference>
<feature type="transmembrane region" description="Helical" evidence="1">
    <location>
        <begin position="18"/>
        <end position="37"/>
    </location>
</feature>
<name>A0ABS1H3L6_9BACL</name>
<dbReference type="RefSeq" id="WP_200748015.1">
    <property type="nucleotide sequence ID" value="NZ_JAEOAH010000004.1"/>
</dbReference>
<keyword evidence="1" id="KW-0812">Transmembrane</keyword>
<accession>A0ABS1H3L6</accession>
<evidence type="ECO:0000313" key="3">
    <source>
        <dbReference type="Proteomes" id="UP000618943"/>
    </source>
</evidence>